<comment type="caution">
    <text evidence="2">The sequence shown here is derived from an EMBL/GenBank/DDBJ whole genome shotgun (WGS) entry which is preliminary data.</text>
</comment>
<dbReference type="Gene3D" id="1.20.1440.50">
    <property type="entry name" value="Ta0600-like"/>
    <property type="match status" value="1"/>
</dbReference>
<accession>A0ABW1R900</accession>
<dbReference type="SUPFAM" id="SSF109797">
    <property type="entry name" value="Bacteriocin immunity protein-like"/>
    <property type="match status" value="1"/>
</dbReference>
<name>A0ABW1R900_9LACO</name>
<sequence>MLKDPKAEHLLQQICVAYNDPEVAKDTELAAHLLRCAMELAKYENVLLTASRVNAVALNAMRAHMNHPIQALTTLYNQTARTSEYYWGVAATTILSGLFW</sequence>
<keyword evidence="1" id="KW-0079">Bacteriocin immunity</keyword>
<gene>
    <name evidence="2" type="ORF">ACFP3T_10710</name>
</gene>
<organism evidence="2 3">
    <name type="scientific">Lactiplantibacillus dongliensis</name>
    <dbReference type="NCBI Taxonomy" id="2559919"/>
    <lineage>
        <taxon>Bacteria</taxon>
        <taxon>Bacillati</taxon>
        <taxon>Bacillota</taxon>
        <taxon>Bacilli</taxon>
        <taxon>Lactobacillales</taxon>
        <taxon>Lactobacillaceae</taxon>
        <taxon>Lactiplantibacillus</taxon>
    </lineage>
</organism>
<evidence type="ECO:0000256" key="1">
    <source>
        <dbReference type="ARBA" id="ARBA00023025"/>
    </source>
</evidence>
<dbReference type="EMBL" id="JBHSSD010000043">
    <property type="protein sequence ID" value="MFC6165142.1"/>
    <property type="molecule type" value="Genomic_DNA"/>
</dbReference>
<proteinExistence type="predicted"/>
<evidence type="ECO:0000313" key="3">
    <source>
        <dbReference type="Proteomes" id="UP001596253"/>
    </source>
</evidence>
<dbReference type="RefSeq" id="WP_137639856.1">
    <property type="nucleotide sequence ID" value="NZ_BJDK01000010.1"/>
</dbReference>
<reference evidence="3" key="1">
    <citation type="journal article" date="2019" name="Int. J. Syst. Evol. Microbiol.">
        <title>The Global Catalogue of Microorganisms (GCM) 10K type strain sequencing project: providing services to taxonomists for standard genome sequencing and annotation.</title>
        <authorList>
            <consortium name="The Broad Institute Genomics Platform"/>
            <consortium name="The Broad Institute Genome Sequencing Center for Infectious Disease"/>
            <person name="Wu L."/>
            <person name="Ma J."/>
        </authorList>
    </citation>
    <scope>NUCLEOTIDE SEQUENCE [LARGE SCALE GENOMIC DNA]</scope>
    <source>
        <strain evidence="3">CCM 8932</strain>
    </source>
</reference>
<keyword evidence="3" id="KW-1185">Reference proteome</keyword>
<protein>
    <submittedName>
        <fullName evidence="2">Bacteriocin immunity protein</fullName>
    </submittedName>
</protein>
<evidence type="ECO:0000313" key="2">
    <source>
        <dbReference type="EMBL" id="MFC6165142.1"/>
    </source>
</evidence>
<dbReference type="Proteomes" id="UP001596253">
    <property type="component" value="Unassembled WGS sequence"/>
</dbReference>
<dbReference type="InterPro" id="IPR023130">
    <property type="entry name" value="Ta0600-like_sf"/>
</dbReference>